<comment type="similarity">
    <text evidence="2 11">Belongs to the class-I aminoacyl-tRNA synthetase family.</text>
</comment>
<evidence type="ECO:0000259" key="14">
    <source>
        <dbReference type="Pfam" id="PF09334"/>
    </source>
</evidence>
<dbReference type="NCBIfam" id="TIGR00395">
    <property type="entry name" value="leuS_arch"/>
    <property type="match status" value="1"/>
</dbReference>
<evidence type="ECO:0000256" key="5">
    <source>
        <dbReference type="ARBA" id="ARBA00022741"/>
    </source>
</evidence>
<name>A0A9W8I782_9FUNG</name>
<keyword evidence="5 11" id="KW-0547">Nucleotide-binding</keyword>
<dbReference type="InterPro" id="IPR002300">
    <property type="entry name" value="aa-tRNA-synth_Ia"/>
</dbReference>
<dbReference type="GO" id="GO:0006429">
    <property type="term" value="P:leucyl-tRNA aminoacylation"/>
    <property type="evidence" value="ECO:0007669"/>
    <property type="project" value="InterPro"/>
</dbReference>
<feature type="domain" description="Methionyl/Leucyl tRNA synthetase" evidence="14">
    <location>
        <begin position="673"/>
        <end position="756"/>
    </location>
</feature>
<proteinExistence type="inferred from homology"/>
<dbReference type="InterPro" id="IPR015413">
    <property type="entry name" value="Methionyl/Leucyl_tRNA_Synth"/>
</dbReference>
<evidence type="ECO:0000259" key="12">
    <source>
        <dbReference type="Pfam" id="PF00133"/>
    </source>
</evidence>
<feature type="domain" description="Aminoacyl-tRNA synthetase class Ia" evidence="12">
    <location>
        <begin position="22"/>
        <end position="112"/>
    </location>
</feature>
<dbReference type="InterPro" id="IPR055416">
    <property type="entry name" value="RBD_LARS1"/>
</dbReference>
<dbReference type="GO" id="GO:0005524">
    <property type="term" value="F:ATP binding"/>
    <property type="evidence" value="ECO:0007669"/>
    <property type="project" value="UniProtKB-KW"/>
</dbReference>
<dbReference type="InterPro" id="IPR014729">
    <property type="entry name" value="Rossmann-like_a/b/a_fold"/>
</dbReference>
<sequence>MTIDEPKKTAKLEALKSIEKRWQNEWEKAHVFEANIPADKNATPEELLARHPKWMGTIPFPYMNSILHLGHGFTISKVEFAAGWERLQGKNVLFPFGFHVSGMPIKAAADKIAHELEELGPEFKRLPDDPEDTAVSANSFKKKSKMEAKTGNTKYQFQILQQQGLSNAEISKFADTTHWLKYYPSIAMEDIKALGCKIDWRRSFLTTDYNPYFDSFAQWQFNRLRSLGKIKFGNRYTIWSPKDGQPCMDHDRQTGEGVVPVKYTCVKFKVLEWESAAKSIIDAIPMLAAKDIYLAAATLCPETIYGLSNCFVNPLLEYGLFQTRDGNVVIATEHAARNMAHQDLLLSPFGDKTDGRIGTIVGQDLVGARVNVPLACSSRVFVLPSESIAADSGTGITISVPSEIPSDYLYLQKLEHLNLKTEWLDGYKPPKIISTPKYGDAIAPALCSELKITSPNDQQRLDKANQTAFNEGSNHGIMLVGHFKGQSVKEARSKVHDLLISTGEGFVFAEPESQVMSRSGDLCVVALCDQWYFSYSDTEWKNLTKKCLDGMKIHCDETRVQMENALKRLHDWACVRSYGLGSKVPWDPTCLIESLSDSTIYMAYYTVAHLLHNSLDGKVVGSLGILPQHMDDAAWDYVLLGKELPKQHSKFNELAELRRSFLYWYPIDIRSSGKDLVQNHLVFFMYAHSAVFPKHHWPGSLRINGHLMLNHQKMSKSTGNMISIRETCNKFGADATRLTLADAGDGVDDANFDEKMANAAVLTLYSLLDWITCAQKALVVADSDPEKYVQMSNIKLRPLSSAQTTADAVFNAEMDSLTILAGKEYEKTMYRSALKHGLYEFVKCREWYSSITANIGMHPKLLRKYIERQIIQICPITPHIAEHIWKMVLCKQNSIMDARWPNNLPETPNYKLLAISQYIKDIIKSARKAKGILQRRAKKKSSNGSAAVDLSKPVLLEIFITHELPKWQSKVISTLTSLFDNASAREIDDRQIIAAIETEGVQNSKYVMPFAQKIKKQMAQIGYKEFEQKARFDEQTVLNEVSGYLTATLECIAINIISLDDKPQLGKDQAAVAALAVPGDPSFLFKNA</sequence>
<dbReference type="SUPFAM" id="SSF50677">
    <property type="entry name" value="ValRS/IleRS/LeuRS editing domain"/>
    <property type="match status" value="1"/>
</dbReference>
<evidence type="ECO:0000259" key="13">
    <source>
        <dbReference type="Pfam" id="PF08264"/>
    </source>
</evidence>
<protein>
    <recommendedName>
        <fullName evidence="3">leucine--tRNA ligase</fullName>
        <ecNumber evidence="3">6.1.1.4</ecNumber>
    </recommendedName>
    <alternativeName>
        <fullName evidence="9">Leucyl-tRNA synthetase</fullName>
    </alternativeName>
</protein>
<dbReference type="Pfam" id="PF09334">
    <property type="entry name" value="tRNA-synt_1g"/>
    <property type="match status" value="1"/>
</dbReference>
<dbReference type="GO" id="GO:0002161">
    <property type="term" value="F:aminoacyl-tRNA deacylase activity"/>
    <property type="evidence" value="ECO:0007669"/>
    <property type="project" value="InterPro"/>
</dbReference>
<dbReference type="InterPro" id="IPR004493">
    <property type="entry name" value="Leu-tRNA-synth_Ia_arc/euk"/>
</dbReference>
<feature type="domain" description="Leucine--tRNA ligase RagD-binding" evidence="15">
    <location>
        <begin position="962"/>
        <end position="1029"/>
    </location>
</feature>
<evidence type="ECO:0000256" key="7">
    <source>
        <dbReference type="ARBA" id="ARBA00022917"/>
    </source>
</evidence>
<evidence type="ECO:0000256" key="8">
    <source>
        <dbReference type="ARBA" id="ARBA00023146"/>
    </source>
</evidence>
<dbReference type="Gene3D" id="3.40.50.620">
    <property type="entry name" value="HUPs"/>
    <property type="match status" value="1"/>
</dbReference>
<dbReference type="Pfam" id="PF00133">
    <property type="entry name" value="tRNA-synt_1"/>
    <property type="match status" value="2"/>
</dbReference>
<dbReference type="PANTHER" id="PTHR45794">
    <property type="entry name" value="LEUCYL-TRNA SYNTHETASE"/>
    <property type="match status" value="1"/>
</dbReference>
<comment type="catalytic activity">
    <reaction evidence="10">
        <text>tRNA(Leu) + L-leucine + ATP = L-leucyl-tRNA(Leu) + AMP + diphosphate</text>
        <dbReference type="Rhea" id="RHEA:11688"/>
        <dbReference type="Rhea" id="RHEA-COMP:9613"/>
        <dbReference type="Rhea" id="RHEA-COMP:9622"/>
        <dbReference type="ChEBI" id="CHEBI:30616"/>
        <dbReference type="ChEBI" id="CHEBI:33019"/>
        <dbReference type="ChEBI" id="CHEBI:57427"/>
        <dbReference type="ChEBI" id="CHEBI:78442"/>
        <dbReference type="ChEBI" id="CHEBI:78494"/>
        <dbReference type="ChEBI" id="CHEBI:456215"/>
        <dbReference type="EC" id="6.1.1.4"/>
    </reaction>
</comment>
<dbReference type="Gene3D" id="1.10.730.10">
    <property type="entry name" value="Isoleucyl-tRNA Synthetase, Domain 1"/>
    <property type="match status" value="1"/>
</dbReference>
<evidence type="ECO:0000256" key="10">
    <source>
        <dbReference type="ARBA" id="ARBA00047469"/>
    </source>
</evidence>
<evidence type="ECO:0000256" key="6">
    <source>
        <dbReference type="ARBA" id="ARBA00022840"/>
    </source>
</evidence>
<dbReference type="EC" id="6.1.1.4" evidence="3"/>
<feature type="domain" description="Methionyl/Valyl/Leucyl/Isoleucyl-tRNA synthetase anticodon-binding" evidence="13">
    <location>
        <begin position="810"/>
        <end position="940"/>
    </location>
</feature>
<keyword evidence="4 11" id="KW-0436">Ligase</keyword>
<organism evidence="16 17">
    <name type="scientific">Coemansia brasiliensis</name>
    <dbReference type="NCBI Taxonomy" id="2650707"/>
    <lineage>
        <taxon>Eukaryota</taxon>
        <taxon>Fungi</taxon>
        <taxon>Fungi incertae sedis</taxon>
        <taxon>Zoopagomycota</taxon>
        <taxon>Kickxellomycotina</taxon>
        <taxon>Kickxellomycetes</taxon>
        <taxon>Kickxellales</taxon>
        <taxon>Kickxellaceae</taxon>
        <taxon>Coemansia</taxon>
    </lineage>
</organism>
<keyword evidence="8 11" id="KW-0030">Aminoacyl-tRNA synthetase</keyword>
<evidence type="ECO:0000256" key="9">
    <source>
        <dbReference type="ARBA" id="ARBA00030520"/>
    </source>
</evidence>
<dbReference type="GO" id="GO:0004823">
    <property type="term" value="F:leucine-tRNA ligase activity"/>
    <property type="evidence" value="ECO:0007669"/>
    <property type="project" value="UniProtKB-EC"/>
</dbReference>
<evidence type="ECO:0000256" key="1">
    <source>
        <dbReference type="ARBA" id="ARBA00004496"/>
    </source>
</evidence>
<evidence type="ECO:0000256" key="4">
    <source>
        <dbReference type="ARBA" id="ARBA00022598"/>
    </source>
</evidence>
<comment type="caution">
    <text evidence="16">The sequence shown here is derived from an EMBL/GenBank/DDBJ whole genome shotgun (WGS) entry which is preliminary data.</text>
</comment>
<dbReference type="InterPro" id="IPR009008">
    <property type="entry name" value="Val/Leu/Ile-tRNA-synth_edit"/>
</dbReference>
<dbReference type="GO" id="GO:0005737">
    <property type="term" value="C:cytoplasm"/>
    <property type="evidence" value="ECO:0007669"/>
    <property type="project" value="UniProtKB-SubCell"/>
</dbReference>
<dbReference type="InterPro" id="IPR013155">
    <property type="entry name" value="M/V/L/I-tRNA-synth_anticd-bd"/>
</dbReference>
<dbReference type="Gene3D" id="3.90.740.10">
    <property type="entry name" value="Valyl/Leucyl/Isoleucyl-tRNA synthetase, editing domain"/>
    <property type="match status" value="1"/>
</dbReference>
<dbReference type="InterPro" id="IPR009080">
    <property type="entry name" value="tRNAsynth_Ia_anticodon-bd"/>
</dbReference>
<evidence type="ECO:0000313" key="16">
    <source>
        <dbReference type="EMBL" id="KAJ2849812.1"/>
    </source>
</evidence>
<dbReference type="NCBIfam" id="NF008957">
    <property type="entry name" value="PRK12300.1"/>
    <property type="match status" value="1"/>
</dbReference>
<feature type="domain" description="Aminoacyl-tRNA synthetase class Ia" evidence="12">
    <location>
        <begin position="172"/>
        <end position="585"/>
    </location>
</feature>
<keyword evidence="6 11" id="KW-0067">ATP-binding</keyword>
<evidence type="ECO:0000256" key="11">
    <source>
        <dbReference type="RuleBase" id="RU363039"/>
    </source>
</evidence>
<keyword evidence="17" id="KW-1185">Reference proteome</keyword>
<evidence type="ECO:0000256" key="2">
    <source>
        <dbReference type="ARBA" id="ARBA00005594"/>
    </source>
</evidence>
<evidence type="ECO:0000313" key="17">
    <source>
        <dbReference type="Proteomes" id="UP001139887"/>
    </source>
</evidence>
<keyword evidence="7 11" id="KW-0648">Protein biosynthesis</keyword>
<evidence type="ECO:0000256" key="3">
    <source>
        <dbReference type="ARBA" id="ARBA00013164"/>
    </source>
</evidence>
<dbReference type="Proteomes" id="UP001139887">
    <property type="component" value="Unassembled WGS sequence"/>
</dbReference>
<gene>
    <name evidence="16" type="primary">CDC60_1</name>
    <name evidence="16" type="ORF">IWW36_002365</name>
</gene>
<dbReference type="Pfam" id="PF24810">
    <property type="entry name" value="RBD_LARS1"/>
    <property type="match status" value="1"/>
</dbReference>
<evidence type="ECO:0000259" key="15">
    <source>
        <dbReference type="Pfam" id="PF24810"/>
    </source>
</evidence>
<dbReference type="AlphaFoldDB" id="A0A9W8I782"/>
<reference evidence="16" key="1">
    <citation type="submission" date="2022-07" db="EMBL/GenBank/DDBJ databases">
        <title>Phylogenomic reconstructions and comparative analyses of Kickxellomycotina fungi.</title>
        <authorList>
            <person name="Reynolds N.K."/>
            <person name="Stajich J.E."/>
            <person name="Barry K."/>
            <person name="Grigoriev I.V."/>
            <person name="Crous P."/>
            <person name="Smith M.E."/>
        </authorList>
    </citation>
    <scope>NUCLEOTIDE SEQUENCE</scope>
    <source>
        <strain evidence="16">NRRL 1566</strain>
    </source>
</reference>
<dbReference type="Pfam" id="PF08264">
    <property type="entry name" value="Anticodon_1"/>
    <property type="match status" value="1"/>
</dbReference>
<dbReference type="PANTHER" id="PTHR45794:SF1">
    <property type="entry name" value="LEUCINE--TRNA LIGASE, CYTOPLASMIC"/>
    <property type="match status" value="1"/>
</dbReference>
<dbReference type="OrthoDB" id="10249672at2759"/>
<dbReference type="EMBL" id="JANBUW010000057">
    <property type="protein sequence ID" value="KAJ2849812.1"/>
    <property type="molecule type" value="Genomic_DNA"/>
</dbReference>
<dbReference type="SUPFAM" id="SSF47323">
    <property type="entry name" value="Anticodon-binding domain of a subclass of class I aminoacyl-tRNA synthetases"/>
    <property type="match status" value="1"/>
</dbReference>
<comment type="subcellular location">
    <subcellularLocation>
        <location evidence="1">Cytoplasm</location>
    </subcellularLocation>
</comment>
<dbReference type="SUPFAM" id="SSF52374">
    <property type="entry name" value="Nucleotidylyl transferase"/>
    <property type="match status" value="1"/>
</dbReference>
<accession>A0A9W8I782</accession>